<evidence type="ECO:0000313" key="2">
    <source>
        <dbReference type="Proteomes" id="UP000176444"/>
    </source>
</evidence>
<proteinExistence type="predicted"/>
<reference evidence="1 2" key="1">
    <citation type="journal article" date="2016" name="Nat. Commun.">
        <title>Thousands of microbial genomes shed light on interconnected biogeochemical processes in an aquifer system.</title>
        <authorList>
            <person name="Anantharaman K."/>
            <person name="Brown C.T."/>
            <person name="Hug L.A."/>
            <person name="Sharon I."/>
            <person name="Castelle C.J."/>
            <person name="Probst A.J."/>
            <person name="Thomas B.C."/>
            <person name="Singh A."/>
            <person name="Wilkins M.J."/>
            <person name="Karaoz U."/>
            <person name="Brodie E.L."/>
            <person name="Williams K.H."/>
            <person name="Hubbard S.S."/>
            <person name="Banfield J.F."/>
        </authorList>
    </citation>
    <scope>NUCLEOTIDE SEQUENCE [LARGE SCALE GENOMIC DNA]</scope>
</reference>
<organism evidence="1 2">
    <name type="scientific">candidate division WWE3 bacterium RIFCSPHIGHO2_01_FULL_35_17</name>
    <dbReference type="NCBI Taxonomy" id="1802614"/>
    <lineage>
        <taxon>Bacteria</taxon>
        <taxon>Katanobacteria</taxon>
    </lineage>
</organism>
<sequence length="360" mass="41346">MENNKIVKILQDFWPRNKAKGLLAQSTLANEVEESVFGKNGKDKFLPGCWLLAPKNPDFYKFRFSFFIHQSVVSEKEIKSANCEKFLGGLYRPFHAIAEFLNNAGIGVIYAIPFTKDGNLPYGEISKRVFENIGWAFFSFEGGNFIPRNPIEFFKKWEGDRGRASYGGNWDKVVTEKVKKLDEKILVELLLNELFYIGFIKSVLKKPLNDPYDVDSFLMSMSQRFIFPMEIKEKFAGENQHEKFFGIDAGRVMMLLRLCLPNDANAIYLIRELNEEGNFIDWKYITLSDIIMSSSWNLQAGGPGMGGQSTQTIRLPYDYFKKFDETAIADENLQIIGNMPKDVKNLAKSFGMEISSRFYK</sequence>
<accession>A0A1F4UPB1</accession>
<dbReference type="EMBL" id="MEUX01000030">
    <property type="protein sequence ID" value="OGC46759.1"/>
    <property type="molecule type" value="Genomic_DNA"/>
</dbReference>
<protein>
    <submittedName>
        <fullName evidence="1">Uncharacterized protein</fullName>
    </submittedName>
</protein>
<gene>
    <name evidence="1" type="ORF">A2713_01120</name>
</gene>
<evidence type="ECO:0000313" key="1">
    <source>
        <dbReference type="EMBL" id="OGC46759.1"/>
    </source>
</evidence>
<name>A0A1F4UPB1_UNCKA</name>
<dbReference type="AlphaFoldDB" id="A0A1F4UPB1"/>
<comment type="caution">
    <text evidence="1">The sequence shown here is derived from an EMBL/GenBank/DDBJ whole genome shotgun (WGS) entry which is preliminary data.</text>
</comment>
<dbReference type="Proteomes" id="UP000176444">
    <property type="component" value="Unassembled WGS sequence"/>
</dbReference>